<reference evidence="1" key="1">
    <citation type="submission" date="2023-04" db="EMBL/GenBank/DDBJ databases">
        <title>Ambrosiozyma monospora NBRC 10751.</title>
        <authorList>
            <person name="Ichikawa N."/>
            <person name="Sato H."/>
            <person name="Tonouchi N."/>
        </authorList>
    </citation>
    <scope>NUCLEOTIDE SEQUENCE</scope>
    <source>
        <strain evidence="1">NBRC 10751</strain>
    </source>
</reference>
<evidence type="ECO:0000313" key="2">
    <source>
        <dbReference type="Proteomes" id="UP001165064"/>
    </source>
</evidence>
<sequence length="87" mass="9624">MSVLSSVWEGTRDFFLVLVLGIDKKATTVTEDDLSDYTEDQDSDGAPVEKKSPLGYEVTYFSAFYLVLQGVIGTGVCLIFLFSSIFH</sequence>
<proteinExistence type="predicted"/>
<dbReference type="EMBL" id="BSXS01016233">
    <property type="protein sequence ID" value="GMF07470.1"/>
    <property type="molecule type" value="Genomic_DNA"/>
</dbReference>
<evidence type="ECO:0000313" key="1">
    <source>
        <dbReference type="EMBL" id="GMF07470.1"/>
    </source>
</evidence>
<protein>
    <submittedName>
        <fullName evidence="1">Unnamed protein product</fullName>
    </submittedName>
</protein>
<gene>
    <name evidence="1" type="ORF">Amon02_001291600</name>
</gene>
<name>A0ACB5UCF9_AMBMO</name>
<keyword evidence="2" id="KW-1185">Reference proteome</keyword>
<dbReference type="Proteomes" id="UP001165064">
    <property type="component" value="Unassembled WGS sequence"/>
</dbReference>
<comment type="caution">
    <text evidence="1">The sequence shown here is derived from an EMBL/GenBank/DDBJ whole genome shotgun (WGS) entry which is preliminary data.</text>
</comment>
<accession>A0ACB5UCF9</accession>
<organism evidence="1 2">
    <name type="scientific">Ambrosiozyma monospora</name>
    <name type="common">Yeast</name>
    <name type="synonym">Endomycopsis monosporus</name>
    <dbReference type="NCBI Taxonomy" id="43982"/>
    <lineage>
        <taxon>Eukaryota</taxon>
        <taxon>Fungi</taxon>
        <taxon>Dikarya</taxon>
        <taxon>Ascomycota</taxon>
        <taxon>Saccharomycotina</taxon>
        <taxon>Pichiomycetes</taxon>
        <taxon>Pichiales</taxon>
        <taxon>Pichiaceae</taxon>
        <taxon>Ambrosiozyma</taxon>
    </lineage>
</organism>